<name>A0ACC0GYG0_9ERIC</name>
<reference evidence="1 2" key="1">
    <citation type="journal article" date="2022" name="Plant J.">
        <title>Chromosome-level genome of Camellia lanceoleosa provides a valuable resource for understanding genome evolution and self-incompatibility.</title>
        <authorList>
            <person name="Gong W."/>
            <person name="Xiao S."/>
            <person name="Wang L."/>
            <person name="Liao Z."/>
            <person name="Chang Y."/>
            <person name="Mo W."/>
            <person name="Hu G."/>
            <person name="Li W."/>
            <person name="Zhao G."/>
            <person name="Zhu H."/>
            <person name="Hu X."/>
            <person name="Ji K."/>
            <person name="Xiang X."/>
            <person name="Song Q."/>
            <person name="Yuan D."/>
            <person name="Jin S."/>
            <person name="Zhang L."/>
        </authorList>
    </citation>
    <scope>NUCLEOTIDE SEQUENCE [LARGE SCALE GENOMIC DNA]</scope>
    <source>
        <strain evidence="1">SQ_2022a</strain>
    </source>
</reference>
<evidence type="ECO:0000313" key="2">
    <source>
        <dbReference type="Proteomes" id="UP001060215"/>
    </source>
</evidence>
<organism evidence="1 2">
    <name type="scientific">Camellia lanceoleosa</name>
    <dbReference type="NCBI Taxonomy" id="1840588"/>
    <lineage>
        <taxon>Eukaryota</taxon>
        <taxon>Viridiplantae</taxon>
        <taxon>Streptophyta</taxon>
        <taxon>Embryophyta</taxon>
        <taxon>Tracheophyta</taxon>
        <taxon>Spermatophyta</taxon>
        <taxon>Magnoliopsida</taxon>
        <taxon>eudicotyledons</taxon>
        <taxon>Gunneridae</taxon>
        <taxon>Pentapetalae</taxon>
        <taxon>asterids</taxon>
        <taxon>Ericales</taxon>
        <taxon>Theaceae</taxon>
        <taxon>Camellia</taxon>
    </lineage>
</organism>
<comment type="caution">
    <text evidence="1">The sequence shown here is derived from an EMBL/GenBank/DDBJ whole genome shotgun (WGS) entry which is preliminary data.</text>
</comment>
<evidence type="ECO:0000313" key="1">
    <source>
        <dbReference type="EMBL" id="KAI8005739.1"/>
    </source>
</evidence>
<protein>
    <submittedName>
        <fullName evidence="1">Protein ENHANCED DISEASE RESISTANCE 4</fullName>
    </submittedName>
</protein>
<accession>A0ACC0GYG0</accession>
<sequence>MMIGDSESMASQLPTNFRLVRCGRCHHVLPEFANIPVYQCGGCGTILQAKNRKNDTKGTGSLIHETDAAQKYELEQASEDRETGSLRQEESLPSTEELPLEKNSGSGQNEIKDSNREQSGDMNFSSELSTELTCHGNEESSPAAMAETDVEQDIHSLEQNNGGDQNEHGYCNGNQPGGVKFSDGVVSSTELNHHESEESSQVAEAHSEADENRNCFERNNGRNQNEYGYCNGKHPGGENFSDEVVSSTELNHRKTEESSPVAGCHSEVDEHKNCLEQNNGRNQSEFGDCNGKHPGGEDFSNEVVSSTELNHHESEDSSLVAGAHSDVDETKNCLEQNNGRNQSEFGDCNGKRPGDDDFSDEVASATERNHHEGEDSSWLAGAHSEVDENRNCLEQNNGMNRNEYGYCNGKHPGGVNFHGEVASSTELICQEIEESSPMVGINTKCDENCKSLIVGSSGVENLLAASPRDSIIAAQRLSSESILTDNLISPHSKQLEQFQKRVHDGFDRVTSIDTLENTALANHSSEFSDTLRDMCKSPTTSSYYPYDGSVSSFDETDDQVPIQHPQLSKRKFKEAEYFSTKAMPRRDPKMQHQAWNHSSISSEKKHYGMKESQWCRDELLEPSRHGHPVRSRMKFGTDERQSRVPFYSRGSPVGYGNGCPSNYGHNEFQCSTSYHLPNKPENPKEENIELLKIVFELQDQLNRTHISEGKAIARSPGVARMQNSIPSCCDHVAAEVEICHDLRCARYPRRCNQGKNWQTRIPFSAEATVTRHQANHSCIHCCPQDWKCSAPLSTHICCKNTQHTSHSNQRFCDLYHSSPLSPRRYESSEFSLRSCDAKSGDHWHRNHEVKKYSRERRQLVKRYVRPVAGGAPFLVCYRCSEMLQLPTDFLLFKRRSLRLRCSACSVILKFSLQNGTHIVRYTDYTPDAIAPPPSEVDDFIDANNGRNFASVPCGGNCPHADPVSYSDDYGPSFCKSCSTEGEPFSAVLPFHSLKRDSNDRKTSSGSSFDPMEERKKQPIFNESRNKYRNHEVTGSPSKMSEGKKLSSEIEELPPRGGSSLHKLMGYSSPSAVLIYDVDS</sequence>
<gene>
    <name evidence="1" type="ORF">LOK49_LG07G00699</name>
</gene>
<dbReference type="EMBL" id="CM045764">
    <property type="protein sequence ID" value="KAI8005739.1"/>
    <property type="molecule type" value="Genomic_DNA"/>
</dbReference>
<keyword evidence="2" id="KW-1185">Reference proteome</keyword>
<dbReference type="Proteomes" id="UP001060215">
    <property type="component" value="Chromosome 7"/>
</dbReference>
<proteinExistence type="predicted"/>